<dbReference type="InterPro" id="IPR010662">
    <property type="entry name" value="RBBP9/YdeN"/>
</dbReference>
<dbReference type="Proteomes" id="UP000245469">
    <property type="component" value="Unassembled WGS sequence"/>
</dbReference>
<dbReference type="PANTHER" id="PTHR15394:SF3">
    <property type="entry name" value="SERINE HYDROLASE RBBP9"/>
    <property type="match status" value="1"/>
</dbReference>
<comment type="caution">
    <text evidence="1">The sequence shown here is derived from an EMBL/GenBank/DDBJ whole genome shotgun (WGS) entry which is preliminary data.</text>
</comment>
<protein>
    <recommendedName>
        <fullName evidence="3">Serine hydrolase family protein</fullName>
    </recommendedName>
</protein>
<dbReference type="PANTHER" id="PTHR15394">
    <property type="entry name" value="SERINE HYDROLASE RBBP9"/>
    <property type="match status" value="1"/>
</dbReference>
<dbReference type="EMBL" id="QGDQ01000074">
    <property type="protein sequence ID" value="PWJ42444.1"/>
    <property type="molecule type" value="Genomic_DNA"/>
</dbReference>
<dbReference type="AlphaFoldDB" id="A0A315ZCH8"/>
<gene>
    <name evidence="1" type="ORF">BXY45_1742</name>
</gene>
<dbReference type="SUPFAM" id="SSF53474">
    <property type="entry name" value="alpha/beta-Hydrolases"/>
    <property type="match status" value="1"/>
</dbReference>
<evidence type="ECO:0008006" key="3">
    <source>
        <dbReference type="Google" id="ProtNLM"/>
    </source>
</evidence>
<accession>A0A315ZCH8</accession>
<dbReference type="InterPro" id="IPR029058">
    <property type="entry name" value="AB_hydrolase_fold"/>
</dbReference>
<dbReference type="Pfam" id="PF06821">
    <property type="entry name" value="Ser_hydrolase"/>
    <property type="match status" value="1"/>
</dbReference>
<dbReference type="RefSeq" id="WP_109776811.1">
    <property type="nucleotide sequence ID" value="NZ_QGDQ01000074.1"/>
</dbReference>
<dbReference type="OrthoDB" id="9804993at2"/>
<keyword evidence="2" id="KW-1185">Reference proteome</keyword>
<evidence type="ECO:0000313" key="1">
    <source>
        <dbReference type="EMBL" id="PWJ42444.1"/>
    </source>
</evidence>
<organism evidence="1 2">
    <name type="scientific">Quadrisphaera granulorum</name>
    <dbReference type="NCBI Taxonomy" id="317664"/>
    <lineage>
        <taxon>Bacteria</taxon>
        <taxon>Bacillati</taxon>
        <taxon>Actinomycetota</taxon>
        <taxon>Actinomycetes</taxon>
        <taxon>Kineosporiales</taxon>
        <taxon>Kineosporiaceae</taxon>
        <taxon>Quadrisphaera</taxon>
    </lineage>
</organism>
<dbReference type="Gene3D" id="3.40.50.1820">
    <property type="entry name" value="alpha/beta hydrolase"/>
    <property type="match status" value="1"/>
</dbReference>
<proteinExistence type="predicted"/>
<reference evidence="1 2" key="1">
    <citation type="submission" date="2018-03" db="EMBL/GenBank/DDBJ databases">
        <title>Genomic Encyclopedia of Archaeal and Bacterial Type Strains, Phase II (KMG-II): from individual species to whole genera.</title>
        <authorList>
            <person name="Goeker M."/>
        </authorList>
    </citation>
    <scope>NUCLEOTIDE SEQUENCE [LARGE SCALE GENOMIC DNA]</scope>
    <source>
        <strain evidence="1 2">DSM 44889</strain>
    </source>
</reference>
<name>A0A315ZCH8_9ACTN</name>
<sequence>MISRAAHQRAVIIHGFGATPQDHWFDWLADQLEADGIPTAVPALPNPLDPDPNRWEQAVAAELGTPDEHSIVVAHSLGCLTLVRYLRSLPDPWQLGTLVLVSGFLERLPALPELDGYIGDGCDVEGLQVRIRRLVVIRSDEDPFVPPALTDHVADLLGVPVRVVPGAGHFLASDGITAVPAVYEAITG</sequence>
<dbReference type="GO" id="GO:0016787">
    <property type="term" value="F:hydrolase activity"/>
    <property type="evidence" value="ECO:0007669"/>
    <property type="project" value="InterPro"/>
</dbReference>
<evidence type="ECO:0000313" key="2">
    <source>
        <dbReference type="Proteomes" id="UP000245469"/>
    </source>
</evidence>